<dbReference type="Gene3D" id="3.40.50.1820">
    <property type="entry name" value="alpha/beta hydrolase"/>
    <property type="match status" value="1"/>
</dbReference>
<gene>
    <name evidence="3" type="ORF">Q7X28_03550</name>
</gene>
<dbReference type="PANTHER" id="PTHR43329">
    <property type="entry name" value="EPOXIDE HYDROLASE"/>
    <property type="match status" value="1"/>
</dbReference>
<evidence type="ECO:0000256" key="1">
    <source>
        <dbReference type="ARBA" id="ARBA00022801"/>
    </source>
</evidence>
<dbReference type="SUPFAM" id="SSF53474">
    <property type="entry name" value="alpha/beta-Hydrolases"/>
    <property type="match status" value="1"/>
</dbReference>
<evidence type="ECO:0000313" key="4">
    <source>
        <dbReference type="Proteomes" id="UP001178281"/>
    </source>
</evidence>
<sequence length="311" mass="33762">MNPPALWRERVSTSIATFDVASYGVTGPTVFLIHGWPDHPGSWASIAARLADDGYRVVVPAWPGVDSSVATGLSDEVVATLPALVTGLRELVEIFAPDQPVHLIGHDWGAMAAGNLAASWRGGRISTTTLLGAGWSPRSDAPQLPPPDHLHRFWYHWLLNTPMGARYLESDRSGLVELLWHQWSPNWAFTSDDLDATIGSFGASWGAVTAGYYGHRWWWGGEDIPASLDAVSEAIEGSSRIDCHTMVIHGGADGCVAPQASEGTADHVAGDYRRVVLDNVGHFPHREAPDAVFSLLASWLREHSDDRPPVR</sequence>
<dbReference type="PRINTS" id="PR00412">
    <property type="entry name" value="EPOXHYDRLASE"/>
</dbReference>
<organism evidence="3 4">
    <name type="scientific">Tsukamurella strandjordii</name>
    <dbReference type="NCBI Taxonomy" id="147577"/>
    <lineage>
        <taxon>Bacteria</taxon>
        <taxon>Bacillati</taxon>
        <taxon>Actinomycetota</taxon>
        <taxon>Actinomycetes</taxon>
        <taxon>Mycobacteriales</taxon>
        <taxon>Tsukamurellaceae</taxon>
        <taxon>Tsukamurella</taxon>
    </lineage>
</organism>
<name>A0AA90N8K6_9ACTN</name>
<dbReference type="Proteomes" id="UP001178281">
    <property type="component" value="Unassembled WGS sequence"/>
</dbReference>
<evidence type="ECO:0000313" key="3">
    <source>
        <dbReference type="EMBL" id="MDP0396993.1"/>
    </source>
</evidence>
<comment type="caution">
    <text evidence="3">The sequence shown here is derived from an EMBL/GenBank/DDBJ whole genome shotgun (WGS) entry which is preliminary data.</text>
</comment>
<dbReference type="AlphaFoldDB" id="A0AA90N8K6"/>
<dbReference type="Pfam" id="PF12697">
    <property type="entry name" value="Abhydrolase_6"/>
    <property type="match status" value="1"/>
</dbReference>
<dbReference type="InterPro" id="IPR000639">
    <property type="entry name" value="Epox_hydrolase-like"/>
</dbReference>
<evidence type="ECO:0000259" key="2">
    <source>
        <dbReference type="Pfam" id="PF12697"/>
    </source>
</evidence>
<dbReference type="EMBL" id="JAUTIX010000001">
    <property type="protein sequence ID" value="MDP0396993.1"/>
    <property type="molecule type" value="Genomic_DNA"/>
</dbReference>
<dbReference type="InterPro" id="IPR000073">
    <property type="entry name" value="AB_hydrolase_1"/>
</dbReference>
<protein>
    <submittedName>
        <fullName evidence="3">Alpha/beta hydrolase</fullName>
    </submittedName>
</protein>
<dbReference type="GO" id="GO:0016787">
    <property type="term" value="F:hydrolase activity"/>
    <property type="evidence" value="ECO:0007669"/>
    <property type="project" value="UniProtKB-KW"/>
</dbReference>
<accession>A0AA90N8K6</accession>
<reference evidence="3" key="1">
    <citation type="submission" date="2023-08" db="EMBL/GenBank/DDBJ databases">
        <title>The draft genome of Tsukamurella strandjordii strain 050030.</title>
        <authorList>
            <person name="Zhao F."/>
            <person name="Feng Y."/>
            <person name="Zong Z."/>
        </authorList>
    </citation>
    <scope>NUCLEOTIDE SEQUENCE</scope>
    <source>
        <strain evidence="3">050030</strain>
    </source>
</reference>
<proteinExistence type="predicted"/>
<feature type="domain" description="AB hydrolase-1" evidence="2">
    <location>
        <begin position="30"/>
        <end position="293"/>
    </location>
</feature>
<dbReference type="InterPro" id="IPR029058">
    <property type="entry name" value="AB_hydrolase_fold"/>
</dbReference>
<keyword evidence="4" id="KW-1185">Reference proteome</keyword>
<dbReference type="RefSeq" id="WP_305110294.1">
    <property type="nucleotide sequence ID" value="NZ_BAAAII010000011.1"/>
</dbReference>
<keyword evidence="1 3" id="KW-0378">Hydrolase</keyword>